<keyword evidence="2" id="KW-0813">Transport</keyword>
<keyword evidence="4" id="KW-0067">ATP-binding</keyword>
<accession>A0A520S1X0</accession>
<evidence type="ECO:0000256" key="3">
    <source>
        <dbReference type="ARBA" id="ARBA00022741"/>
    </source>
</evidence>
<keyword evidence="3" id="KW-0547">Nucleotide-binding</keyword>
<sequence length="174" mass="19059">MNRSSLFVISSRAIVFPVLVFLQILSVIADEGGFPKAWFEPSKTSSELGISKVSQNPMLSGLGLPAVEVRHGKNPLVVFPLADIGLYGGMLNVLEDLQEELGLTYLFVAHDLSLVHHICDHILVILHVCIVKQGPLDSSFSDPKEDYTKLLLSAIPSSDSEIPLDPKGRKLMRL</sequence>
<protein>
    <submittedName>
        <fullName evidence="5">Uncharacterized protein</fullName>
    </submittedName>
</protein>
<comment type="similarity">
    <text evidence="1">Belongs to the ABC transporter superfamily.</text>
</comment>
<dbReference type="PANTHER" id="PTHR43776">
    <property type="entry name" value="TRANSPORT ATP-BINDING PROTEIN"/>
    <property type="match status" value="1"/>
</dbReference>
<comment type="caution">
    <text evidence="5">The sequence shown here is derived from an EMBL/GenBank/DDBJ whole genome shotgun (WGS) entry which is preliminary data.</text>
</comment>
<evidence type="ECO:0000256" key="1">
    <source>
        <dbReference type="ARBA" id="ARBA00005417"/>
    </source>
</evidence>
<name>A0A520S1X0_9GAMM</name>
<evidence type="ECO:0000256" key="2">
    <source>
        <dbReference type="ARBA" id="ARBA00022448"/>
    </source>
</evidence>
<dbReference type="InterPro" id="IPR027417">
    <property type="entry name" value="P-loop_NTPase"/>
</dbReference>
<proteinExistence type="inferred from homology"/>
<dbReference type="PANTHER" id="PTHR43776:SF7">
    <property type="entry name" value="D,D-DIPEPTIDE TRANSPORT ATP-BINDING PROTEIN DDPF-RELATED"/>
    <property type="match status" value="1"/>
</dbReference>
<gene>
    <name evidence="5" type="ORF">EVA68_04075</name>
</gene>
<dbReference type="Gene3D" id="3.40.50.300">
    <property type="entry name" value="P-loop containing nucleotide triphosphate hydrolases"/>
    <property type="match status" value="1"/>
</dbReference>
<reference evidence="5 6" key="1">
    <citation type="submission" date="2019-02" db="EMBL/GenBank/DDBJ databases">
        <title>Prokaryotic population dynamics and viral predation in marine succession experiment using metagenomics: the confinement effect.</title>
        <authorList>
            <person name="Haro-Moreno J.M."/>
            <person name="Rodriguez-Valera F."/>
            <person name="Lopez-Perez M."/>
        </authorList>
    </citation>
    <scope>NUCLEOTIDE SEQUENCE [LARGE SCALE GENOMIC DNA]</scope>
    <source>
        <strain evidence="5">MED-G157</strain>
    </source>
</reference>
<dbReference type="InterPro" id="IPR050319">
    <property type="entry name" value="ABC_transp_ATP-bind"/>
</dbReference>
<evidence type="ECO:0000313" key="5">
    <source>
        <dbReference type="EMBL" id="RZO76467.1"/>
    </source>
</evidence>
<dbReference type="Proteomes" id="UP000316199">
    <property type="component" value="Unassembled WGS sequence"/>
</dbReference>
<dbReference type="SUPFAM" id="SSF52540">
    <property type="entry name" value="P-loop containing nucleoside triphosphate hydrolases"/>
    <property type="match status" value="1"/>
</dbReference>
<evidence type="ECO:0000256" key="4">
    <source>
        <dbReference type="ARBA" id="ARBA00022840"/>
    </source>
</evidence>
<dbReference type="AlphaFoldDB" id="A0A520S1X0"/>
<dbReference type="GO" id="GO:0005524">
    <property type="term" value="F:ATP binding"/>
    <property type="evidence" value="ECO:0007669"/>
    <property type="project" value="UniProtKB-KW"/>
</dbReference>
<evidence type="ECO:0000313" key="6">
    <source>
        <dbReference type="Proteomes" id="UP000316199"/>
    </source>
</evidence>
<dbReference type="EMBL" id="SHAG01000011">
    <property type="protein sequence ID" value="RZO76467.1"/>
    <property type="molecule type" value="Genomic_DNA"/>
</dbReference>
<organism evidence="5 6">
    <name type="scientific">OM182 bacterium</name>
    <dbReference type="NCBI Taxonomy" id="2510334"/>
    <lineage>
        <taxon>Bacteria</taxon>
        <taxon>Pseudomonadati</taxon>
        <taxon>Pseudomonadota</taxon>
        <taxon>Gammaproteobacteria</taxon>
        <taxon>OMG group</taxon>
        <taxon>OM182 clade</taxon>
    </lineage>
</organism>